<dbReference type="Proteomes" id="UP000011668">
    <property type="component" value="Unassembled WGS sequence"/>
</dbReference>
<comment type="caution">
    <text evidence="1">The sequence shown here is derived from an EMBL/GenBank/DDBJ whole genome shotgun (WGS) entry which is preliminary data.</text>
</comment>
<reference evidence="1 2" key="1">
    <citation type="journal article" date="2013" name="Nat. Commun.">
        <title>The evolution and pathogenic mechanisms of the rice sheath blight pathogen.</title>
        <authorList>
            <person name="Zheng A."/>
            <person name="Lin R."/>
            <person name="Xu L."/>
            <person name="Qin P."/>
            <person name="Tang C."/>
            <person name="Ai P."/>
            <person name="Zhang D."/>
            <person name="Liu Y."/>
            <person name="Sun Z."/>
            <person name="Feng H."/>
            <person name="Wang Y."/>
            <person name="Chen Y."/>
            <person name="Liang X."/>
            <person name="Fu R."/>
            <person name="Li Q."/>
            <person name="Zhang J."/>
            <person name="Yu X."/>
            <person name="Xie Z."/>
            <person name="Ding L."/>
            <person name="Guan P."/>
            <person name="Tang J."/>
            <person name="Liang Y."/>
            <person name="Wang S."/>
            <person name="Deng Q."/>
            <person name="Li S."/>
            <person name="Zhu J."/>
            <person name="Wang L."/>
            <person name="Liu H."/>
            <person name="Li P."/>
        </authorList>
    </citation>
    <scope>NUCLEOTIDE SEQUENCE [LARGE SCALE GENOMIC DNA]</scope>
    <source>
        <strain evidence="2">AG-1 IA</strain>
    </source>
</reference>
<organism evidence="1 2">
    <name type="scientific">Thanatephorus cucumeris (strain AG1-IA)</name>
    <name type="common">Rice sheath blight fungus</name>
    <name type="synonym">Rhizoctonia solani</name>
    <dbReference type="NCBI Taxonomy" id="983506"/>
    <lineage>
        <taxon>Eukaryota</taxon>
        <taxon>Fungi</taxon>
        <taxon>Dikarya</taxon>
        <taxon>Basidiomycota</taxon>
        <taxon>Agaricomycotina</taxon>
        <taxon>Agaricomycetes</taxon>
        <taxon>Cantharellales</taxon>
        <taxon>Ceratobasidiaceae</taxon>
        <taxon>Rhizoctonia</taxon>
        <taxon>Rhizoctonia solani AG-1</taxon>
    </lineage>
</organism>
<dbReference type="HOGENOM" id="CLU_3368776_0_0_1"/>
<sequence length="35" mass="4058">MHSNSTTELARLRRAAINCNELRTTMGLPDRYYTT</sequence>
<dbReference type="AlphaFoldDB" id="L8X470"/>
<protein>
    <submittedName>
        <fullName evidence="1">Uncharacterized protein</fullName>
    </submittedName>
</protein>
<dbReference type="EMBL" id="AFRT01000469">
    <property type="protein sequence ID" value="ELU43907.1"/>
    <property type="molecule type" value="Genomic_DNA"/>
</dbReference>
<evidence type="ECO:0000313" key="1">
    <source>
        <dbReference type="EMBL" id="ELU43907.1"/>
    </source>
</evidence>
<gene>
    <name evidence="1" type="ORF">AG1IA_02062</name>
</gene>
<evidence type="ECO:0000313" key="2">
    <source>
        <dbReference type="Proteomes" id="UP000011668"/>
    </source>
</evidence>
<proteinExistence type="predicted"/>
<keyword evidence="2" id="KW-1185">Reference proteome</keyword>
<name>L8X470_THACA</name>
<accession>L8X470</accession>